<evidence type="ECO:0008006" key="3">
    <source>
        <dbReference type="Google" id="ProtNLM"/>
    </source>
</evidence>
<protein>
    <recommendedName>
        <fullName evidence="3">Sporulation stage 0, Spo0E-like regulatory phosphatase</fullName>
    </recommendedName>
</protein>
<dbReference type="GO" id="GO:0046983">
    <property type="term" value="F:protein dimerization activity"/>
    <property type="evidence" value="ECO:0007669"/>
    <property type="project" value="InterPro"/>
</dbReference>
<dbReference type="Proteomes" id="UP000002217">
    <property type="component" value="Chromosome"/>
</dbReference>
<organism evidence="1 2">
    <name type="scientific">Desulfofarcimen acetoxidans (strain ATCC 49208 / DSM 771 / KCTC 5769 / VKM B-1644 / 5575)</name>
    <name type="common">Desulfotomaculum acetoxidans</name>
    <dbReference type="NCBI Taxonomy" id="485916"/>
    <lineage>
        <taxon>Bacteria</taxon>
        <taxon>Bacillati</taxon>
        <taxon>Bacillota</taxon>
        <taxon>Clostridia</taxon>
        <taxon>Eubacteriales</taxon>
        <taxon>Peptococcaceae</taxon>
        <taxon>Desulfofarcimen</taxon>
    </lineage>
</organism>
<proteinExistence type="predicted"/>
<accession>C8W4T9</accession>
<dbReference type="RefSeq" id="WP_015758667.1">
    <property type="nucleotide sequence ID" value="NC_013216.1"/>
</dbReference>
<dbReference type="EMBL" id="CP001720">
    <property type="protein sequence ID" value="ACV63975.1"/>
    <property type="molecule type" value="Genomic_DNA"/>
</dbReference>
<name>C8W4T9_DESAS</name>
<evidence type="ECO:0000313" key="1">
    <source>
        <dbReference type="EMBL" id="ACV63975.1"/>
    </source>
</evidence>
<evidence type="ECO:0000313" key="2">
    <source>
        <dbReference type="Proteomes" id="UP000002217"/>
    </source>
</evidence>
<dbReference type="InterPro" id="IPR036638">
    <property type="entry name" value="HLH_DNA-bd_sf"/>
</dbReference>
<dbReference type="AlphaFoldDB" id="C8W4T9"/>
<keyword evidence="2" id="KW-1185">Reference proteome</keyword>
<dbReference type="Pfam" id="PF09388">
    <property type="entry name" value="SpoOE-like"/>
    <property type="match status" value="1"/>
</dbReference>
<reference evidence="1 2" key="1">
    <citation type="journal article" date="2009" name="Stand. Genomic Sci.">
        <title>Complete genome sequence of Desulfotomaculum acetoxidans type strain (5575).</title>
        <authorList>
            <person name="Spring S."/>
            <person name="Lapidus A."/>
            <person name="Schroder M."/>
            <person name="Gleim D."/>
            <person name="Sims D."/>
            <person name="Meincke L."/>
            <person name="Glavina Del Rio T."/>
            <person name="Tice H."/>
            <person name="Copeland A."/>
            <person name="Cheng J.F."/>
            <person name="Lucas S."/>
            <person name="Chen F."/>
            <person name="Nolan M."/>
            <person name="Bruce D."/>
            <person name="Goodwin L."/>
            <person name="Pitluck S."/>
            <person name="Ivanova N."/>
            <person name="Mavromatis K."/>
            <person name="Mikhailova N."/>
            <person name="Pati A."/>
            <person name="Chen A."/>
            <person name="Palaniappan K."/>
            <person name="Land M."/>
            <person name="Hauser L."/>
            <person name="Chang Y.J."/>
            <person name="Jeffries C.D."/>
            <person name="Chain P."/>
            <person name="Saunders E."/>
            <person name="Brettin T."/>
            <person name="Detter J.C."/>
            <person name="Goker M."/>
            <person name="Bristow J."/>
            <person name="Eisen J.A."/>
            <person name="Markowitz V."/>
            <person name="Hugenholtz P."/>
            <person name="Kyrpides N.C."/>
            <person name="Klenk H.P."/>
            <person name="Han C."/>
        </authorList>
    </citation>
    <scope>NUCLEOTIDE SEQUENCE [LARGE SCALE GENOMIC DNA]</scope>
    <source>
        <strain evidence="2">ATCC 49208 / DSM 771 / VKM B-1644</strain>
    </source>
</reference>
<dbReference type="KEGG" id="dae:Dtox_3236"/>
<gene>
    <name evidence="1" type="ordered locus">Dtox_3236</name>
</gene>
<dbReference type="InterPro" id="IPR037208">
    <property type="entry name" value="Spo0E-like_sf"/>
</dbReference>
<dbReference type="SUPFAM" id="SSF140500">
    <property type="entry name" value="BAS1536-like"/>
    <property type="match status" value="1"/>
</dbReference>
<dbReference type="GO" id="GO:0043937">
    <property type="term" value="P:regulation of sporulation"/>
    <property type="evidence" value="ECO:0007669"/>
    <property type="project" value="InterPro"/>
</dbReference>
<dbReference type="Gene3D" id="4.10.280.10">
    <property type="entry name" value="Helix-loop-helix DNA-binding domain"/>
    <property type="match status" value="1"/>
</dbReference>
<dbReference type="InterPro" id="IPR018540">
    <property type="entry name" value="Spo0E-like"/>
</dbReference>
<dbReference type="HOGENOM" id="CLU_2583982_0_0_9"/>
<sequence length="86" mass="10194">MNLAKIIIKIEKTRRKLNNVGRNNPEKLLKVSQELDILMNQYFKLKEDKTTSQENYCQEINYVPHKENEVSYIYCDQSSTKLNKLA</sequence>